<gene>
    <name evidence="2" type="ORF">DUNSADRAFT_1239</name>
</gene>
<feature type="region of interest" description="Disordered" evidence="1">
    <location>
        <begin position="352"/>
        <end position="478"/>
    </location>
</feature>
<sequence>MLSRAGLAMGKCLSPSGGGRGTKRQRQKDSYHYATQGTLSTQGYHATAPLRKSKGHGHSHLQPANLHYDYPLGYSDPEAPPVFWPMKPSLSQPHMYPGKKEKHMHPGVSPQGPATVPYPLLLSNGPSPDAAHTPDRYPHQHPGIIQPRSAARASSAGRGGRLSYKEEHKGNRQHLESMRQARSLSPHAEGNLSHRSHPIMQSSAVLQQCLPSRQSRWPEVLEQRSQRTKDVQHLHTSTSSGRHAMENNGSGAKRRGLGGSFREVSEVGLHARDSSKGMQQHGQTGIMMHNQGSLTLDNPRGQSTHTEACNPGSQQARALHSADPSNTYRGSASVSSSIAKVAAWQCHGSAQAQEGLRHPSPLSRVAPARIPSAGSSDFHDSKAKRPRVELTGGDSYNMPSGRSHAPHACHSSKRKQLEGPGRSVRRGPSCTGRGTGHSPGSSPEDSELDLQCSHHGRQQQPQQQQWPGVHRNPLFDGA</sequence>
<comment type="caution">
    <text evidence="2">The sequence shown here is derived from an EMBL/GenBank/DDBJ whole genome shotgun (WGS) entry which is preliminary data.</text>
</comment>
<feature type="compositionally biased region" description="Polar residues" evidence="1">
    <location>
        <begin position="33"/>
        <end position="44"/>
    </location>
</feature>
<feature type="compositionally biased region" description="Basic and acidic residues" evidence="1">
    <location>
        <begin position="377"/>
        <end position="388"/>
    </location>
</feature>
<dbReference type="Proteomes" id="UP000815325">
    <property type="component" value="Unassembled WGS sequence"/>
</dbReference>
<feature type="compositionally biased region" description="Basic residues" evidence="1">
    <location>
        <begin position="404"/>
        <end position="414"/>
    </location>
</feature>
<feature type="compositionally biased region" description="Polar residues" evidence="1">
    <location>
        <begin position="298"/>
        <end position="316"/>
    </location>
</feature>
<dbReference type="EMBL" id="MU070578">
    <property type="protein sequence ID" value="KAF5827156.1"/>
    <property type="molecule type" value="Genomic_DNA"/>
</dbReference>
<protein>
    <recommendedName>
        <fullName evidence="4">Encoded protein</fullName>
    </recommendedName>
</protein>
<feature type="region of interest" description="Disordered" evidence="1">
    <location>
        <begin position="298"/>
        <end position="331"/>
    </location>
</feature>
<feature type="region of interest" description="Disordered" evidence="1">
    <location>
        <begin position="217"/>
        <end position="258"/>
    </location>
</feature>
<keyword evidence="3" id="KW-1185">Reference proteome</keyword>
<feature type="region of interest" description="Disordered" evidence="1">
    <location>
        <begin position="1"/>
        <end position="62"/>
    </location>
</feature>
<proteinExistence type="predicted"/>
<organism evidence="2 3">
    <name type="scientific">Dunaliella salina</name>
    <name type="common">Green alga</name>
    <name type="synonym">Protococcus salinus</name>
    <dbReference type="NCBI Taxonomy" id="3046"/>
    <lineage>
        <taxon>Eukaryota</taxon>
        <taxon>Viridiplantae</taxon>
        <taxon>Chlorophyta</taxon>
        <taxon>core chlorophytes</taxon>
        <taxon>Chlorophyceae</taxon>
        <taxon>CS clade</taxon>
        <taxon>Chlamydomonadales</taxon>
        <taxon>Dunaliellaceae</taxon>
        <taxon>Dunaliella</taxon>
    </lineage>
</organism>
<feature type="region of interest" description="Disordered" evidence="1">
    <location>
        <begin position="141"/>
        <end position="194"/>
    </location>
</feature>
<name>A0ABQ7FXT1_DUNSA</name>
<accession>A0ABQ7FXT1</accession>
<feature type="compositionally biased region" description="Basic and acidic residues" evidence="1">
    <location>
        <begin position="163"/>
        <end position="179"/>
    </location>
</feature>
<evidence type="ECO:0000313" key="3">
    <source>
        <dbReference type="Proteomes" id="UP000815325"/>
    </source>
</evidence>
<reference evidence="2" key="1">
    <citation type="submission" date="2017-08" db="EMBL/GenBank/DDBJ databases">
        <authorList>
            <person name="Polle J.E."/>
            <person name="Barry K."/>
            <person name="Cushman J."/>
            <person name="Schmutz J."/>
            <person name="Tran D."/>
            <person name="Hathwaick L.T."/>
            <person name="Yim W.C."/>
            <person name="Jenkins J."/>
            <person name="Mckie-Krisberg Z.M."/>
            <person name="Prochnik S."/>
            <person name="Lindquist E."/>
            <person name="Dockter R.B."/>
            <person name="Adam C."/>
            <person name="Molina H."/>
            <person name="Bunkerborg J."/>
            <person name="Jin E."/>
            <person name="Buchheim M."/>
            <person name="Magnuson J."/>
        </authorList>
    </citation>
    <scope>NUCLEOTIDE SEQUENCE</scope>
    <source>
        <strain evidence="2">CCAP 19/18</strain>
    </source>
</reference>
<evidence type="ECO:0000256" key="1">
    <source>
        <dbReference type="SAM" id="MobiDB-lite"/>
    </source>
</evidence>
<feature type="compositionally biased region" description="Basic and acidic residues" evidence="1">
    <location>
        <begin position="219"/>
        <end position="233"/>
    </location>
</feature>
<evidence type="ECO:0008006" key="4">
    <source>
        <dbReference type="Google" id="ProtNLM"/>
    </source>
</evidence>
<evidence type="ECO:0000313" key="2">
    <source>
        <dbReference type="EMBL" id="KAF5827156.1"/>
    </source>
</evidence>